<reference evidence="1" key="1">
    <citation type="journal article" date="2014" name="Front. Microbiol.">
        <title>High frequency of phylogenetically diverse reductive dehalogenase-homologous genes in deep subseafloor sedimentary metagenomes.</title>
        <authorList>
            <person name="Kawai M."/>
            <person name="Futagami T."/>
            <person name="Toyoda A."/>
            <person name="Takaki Y."/>
            <person name="Nishi S."/>
            <person name="Hori S."/>
            <person name="Arai W."/>
            <person name="Tsubouchi T."/>
            <person name="Morono Y."/>
            <person name="Uchiyama I."/>
            <person name="Ito T."/>
            <person name="Fujiyama A."/>
            <person name="Inagaki F."/>
            <person name="Takami H."/>
        </authorList>
    </citation>
    <scope>NUCLEOTIDE SEQUENCE</scope>
    <source>
        <strain evidence="1">Expedition CK06-06</strain>
    </source>
</reference>
<accession>X0VA57</accession>
<protein>
    <submittedName>
        <fullName evidence="1">Uncharacterized protein</fullName>
    </submittedName>
</protein>
<dbReference type="AlphaFoldDB" id="X0VA57"/>
<gene>
    <name evidence="1" type="ORF">S01H1_57817</name>
</gene>
<dbReference type="EMBL" id="BARS01037729">
    <property type="protein sequence ID" value="GAG15130.1"/>
    <property type="molecule type" value="Genomic_DNA"/>
</dbReference>
<sequence>TPESLHQRTPLFIGNRSLVEKAEEFIKTYDG</sequence>
<name>X0VA57_9ZZZZ</name>
<proteinExistence type="predicted"/>
<feature type="non-terminal residue" evidence="1">
    <location>
        <position position="1"/>
    </location>
</feature>
<evidence type="ECO:0000313" key="1">
    <source>
        <dbReference type="EMBL" id="GAG15130.1"/>
    </source>
</evidence>
<comment type="caution">
    <text evidence="1">The sequence shown here is derived from an EMBL/GenBank/DDBJ whole genome shotgun (WGS) entry which is preliminary data.</text>
</comment>
<dbReference type="Gene3D" id="3.40.190.80">
    <property type="match status" value="1"/>
</dbReference>
<organism evidence="1">
    <name type="scientific">marine sediment metagenome</name>
    <dbReference type="NCBI Taxonomy" id="412755"/>
    <lineage>
        <taxon>unclassified sequences</taxon>
        <taxon>metagenomes</taxon>
        <taxon>ecological metagenomes</taxon>
    </lineage>
</organism>